<dbReference type="InterPro" id="IPR013022">
    <property type="entry name" value="Xyl_isomerase-like_TIM-brl"/>
</dbReference>
<dbReference type="Pfam" id="PF01261">
    <property type="entry name" value="AP_endonuc_2"/>
    <property type="match status" value="1"/>
</dbReference>
<dbReference type="AlphaFoldDB" id="A0A1I6IQP9"/>
<dbReference type="GO" id="GO:0016853">
    <property type="term" value="F:isomerase activity"/>
    <property type="evidence" value="ECO:0007669"/>
    <property type="project" value="UniProtKB-KW"/>
</dbReference>
<accession>A0A1I6IQP9</accession>
<sequence length="243" mass="26732">MTSFAFQLYSVHAIDDPLPTVVERVGETGFDGVELAGLGDADPEDVGDALERTGLELAGAHVGIEELEANAEAVAETYGALGCENVVVPWFEPEEFEDRASVEAAGARLNAVAEDLAEYDLSLHYHNHDQEFTDLDGEPALTRLMEATEDVSFELDLGWVGAAGYDPLSYLDDHADRIRLVHLKDYHAETGEPAEVGEGDIDVEETVSTVRDHGFDWLIYEAEERPDSYETLDHAAEIAETYW</sequence>
<dbReference type="Proteomes" id="UP000198531">
    <property type="component" value="Unassembled WGS sequence"/>
</dbReference>
<dbReference type="OrthoDB" id="165864at2157"/>
<gene>
    <name evidence="2" type="ORF">SAMN04487947_3466</name>
</gene>
<dbReference type="EMBL" id="FOYT01000004">
    <property type="protein sequence ID" value="SFR68580.1"/>
    <property type="molecule type" value="Genomic_DNA"/>
</dbReference>
<keyword evidence="3" id="KW-1185">Reference proteome</keyword>
<name>A0A1I6IQP9_9EURY</name>
<dbReference type="Gene3D" id="3.20.20.150">
    <property type="entry name" value="Divalent-metal-dependent TIM barrel enzymes"/>
    <property type="match status" value="1"/>
</dbReference>
<evidence type="ECO:0000313" key="2">
    <source>
        <dbReference type="EMBL" id="SFR68580.1"/>
    </source>
</evidence>
<feature type="domain" description="Xylose isomerase-like TIM barrel" evidence="1">
    <location>
        <begin position="23"/>
        <end position="229"/>
    </location>
</feature>
<dbReference type="SUPFAM" id="SSF51658">
    <property type="entry name" value="Xylose isomerase-like"/>
    <property type="match status" value="1"/>
</dbReference>
<organism evidence="2 3">
    <name type="scientific">Halogeometricum rufum</name>
    <dbReference type="NCBI Taxonomy" id="553469"/>
    <lineage>
        <taxon>Archaea</taxon>
        <taxon>Methanobacteriati</taxon>
        <taxon>Methanobacteriota</taxon>
        <taxon>Stenosarchaea group</taxon>
        <taxon>Halobacteria</taxon>
        <taxon>Halobacteriales</taxon>
        <taxon>Haloferacaceae</taxon>
        <taxon>Halogeometricum</taxon>
    </lineage>
</organism>
<dbReference type="PANTHER" id="PTHR12110:SF41">
    <property type="entry name" value="INOSOSE DEHYDRATASE"/>
    <property type="match status" value="1"/>
</dbReference>
<dbReference type="RefSeq" id="WP_089809963.1">
    <property type="nucleotide sequence ID" value="NZ_FOYT01000004.1"/>
</dbReference>
<reference evidence="3" key="1">
    <citation type="submission" date="2016-10" db="EMBL/GenBank/DDBJ databases">
        <authorList>
            <person name="Varghese N."/>
            <person name="Submissions S."/>
        </authorList>
    </citation>
    <scope>NUCLEOTIDE SEQUENCE [LARGE SCALE GENOMIC DNA]</scope>
    <source>
        <strain evidence="3">CGMCC 1.7736</strain>
    </source>
</reference>
<proteinExistence type="predicted"/>
<dbReference type="STRING" id="553469.SAMN04487947_3466"/>
<evidence type="ECO:0000313" key="3">
    <source>
        <dbReference type="Proteomes" id="UP000198531"/>
    </source>
</evidence>
<dbReference type="InterPro" id="IPR036237">
    <property type="entry name" value="Xyl_isomerase-like_sf"/>
</dbReference>
<dbReference type="PANTHER" id="PTHR12110">
    <property type="entry name" value="HYDROXYPYRUVATE ISOMERASE"/>
    <property type="match status" value="1"/>
</dbReference>
<keyword evidence="2" id="KW-0413">Isomerase</keyword>
<dbReference type="InterPro" id="IPR050312">
    <property type="entry name" value="IolE/XylAMocC-like"/>
</dbReference>
<protein>
    <submittedName>
        <fullName evidence="2">Sugar phosphate isomerase/epimerase</fullName>
    </submittedName>
</protein>
<evidence type="ECO:0000259" key="1">
    <source>
        <dbReference type="Pfam" id="PF01261"/>
    </source>
</evidence>